<evidence type="ECO:0000256" key="3">
    <source>
        <dbReference type="ARBA" id="ARBA00004496"/>
    </source>
</evidence>
<keyword evidence="14 16" id="KW-0961">Cell wall biogenesis/degradation</keyword>
<keyword evidence="19" id="KW-1185">Reference proteome</keyword>
<dbReference type="InterPro" id="IPR006094">
    <property type="entry name" value="Oxid_FAD_bind_N"/>
</dbReference>
<evidence type="ECO:0000256" key="7">
    <source>
        <dbReference type="ARBA" id="ARBA00022630"/>
    </source>
</evidence>
<dbReference type="PANTHER" id="PTHR21071:SF4">
    <property type="entry name" value="UDP-N-ACETYLENOLPYRUVOYLGLUCOSAMINE REDUCTASE"/>
    <property type="match status" value="1"/>
</dbReference>
<dbReference type="Gene3D" id="3.30.43.10">
    <property type="entry name" value="Uridine Diphospho-n-acetylenolpyruvylglucosamine Reductase, domain 2"/>
    <property type="match status" value="1"/>
</dbReference>
<evidence type="ECO:0000256" key="8">
    <source>
        <dbReference type="ARBA" id="ARBA00022827"/>
    </source>
</evidence>
<comment type="caution">
    <text evidence="18">The sequence shown here is derived from an EMBL/GenBank/DDBJ whole genome shotgun (WGS) entry which is preliminary data.</text>
</comment>
<evidence type="ECO:0000256" key="2">
    <source>
        <dbReference type="ARBA" id="ARBA00003921"/>
    </source>
</evidence>
<dbReference type="InterPro" id="IPR003170">
    <property type="entry name" value="MurB"/>
</dbReference>
<dbReference type="GO" id="GO:0008762">
    <property type="term" value="F:UDP-N-acetylmuramate dehydrogenase activity"/>
    <property type="evidence" value="ECO:0007669"/>
    <property type="project" value="UniProtKB-EC"/>
</dbReference>
<evidence type="ECO:0000256" key="9">
    <source>
        <dbReference type="ARBA" id="ARBA00022857"/>
    </source>
</evidence>
<dbReference type="PANTHER" id="PTHR21071">
    <property type="entry name" value="UDP-N-ACETYLENOLPYRUVOYLGLUCOSAMINE REDUCTASE"/>
    <property type="match status" value="1"/>
</dbReference>
<evidence type="ECO:0000256" key="16">
    <source>
        <dbReference type="HAMAP-Rule" id="MF_00037"/>
    </source>
</evidence>
<comment type="cofactor">
    <cofactor evidence="1 16">
        <name>FAD</name>
        <dbReference type="ChEBI" id="CHEBI:57692"/>
    </cofactor>
</comment>
<dbReference type="SUPFAM" id="SSF56194">
    <property type="entry name" value="Uridine diphospho-N-Acetylenolpyruvylglucosamine reductase, MurB, C-terminal domain"/>
    <property type="match status" value="1"/>
</dbReference>
<name>A0ABR9AYZ4_9BACL</name>
<evidence type="ECO:0000256" key="14">
    <source>
        <dbReference type="ARBA" id="ARBA00023316"/>
    </source>
</evidence>
<evidence type="ECO:0000256" key="5">
    <source>
        <dbReference type="ARBA" id="ARBA00022490"/>
    </source>
</evidence>
<dbReference type="InterPro" id="IPR036318">
    <property type="entry name" value="FAD-bd_PCMH-like_sf"/>
</dbReference>
<dbReference type="InterPro" id="IPR016167">
    <property type="entry name" value="FAD-bd_PCMH_sub1"/>
</dbReference>
<comment type="pathway">
    <text evidence="4 16">Cell wall biogenesis; peptidoglycan biosynthesis.</text>
</comment>
<comment type="similarity">
    <text evidence="16">Belongs to the MurB family.</text>
</comment>
<keyword evidence="8 16" id="KW-0274">FAD</keyword>
<evidence type="ECO:0000256" key="12">
    <source>
        <dbReference type="ARBA" id="ARBA00023002"/>
    </source>
</evidence>
<dbReference type="Proteomes" id="UP000634529">
    <property type="component" value="Unassembled WGS sequence"/>
</dbReference>
<dbReference type="InterPro" id="IPR016169">
    <property type="entry name" value="FAD-bd_PCMH_sub2"/>
</dbReference>
<keyword evidence="10 16" id="KW-0133">Cell shape</keyword>
<dbReference type="Gene3D" id="3.90.78.10">
    <property type="entry name" value="UDP-N-acetylenolpyruvoylglucosamine reductase, C-terminal domain"/>
    <property type="match status" value="1"/>
</dbReference>
<dbReference type="NCBIfam" id="NF010480">
    <property type="entry name" value="PRK13905.1"/>
    <property type="match status" value="1"/>
</dbReference>
<dbReference type="InterPro" id="IPR036635">
    <property type="entry name" value="MurB_C_sf"/>
</dbReference>
<dbReference type="NCBIfam" id="TIGR00179">
    <property type="entry name" value="murB"/>
    <property type="match status" value="1"/>
</dbReference>
<sequence length="305" mass="33512">MSKWLELYKQLLTIIPESSIQLEESLCQHTYTRMGGPADLFVTPATYEEAAQVVRFARQHDIPITILGFGSNVIVRDGGIRGIVLSFEQLTDIRVSDSIVIAQSGAAIIDVSRFALKQSLSGLEFACGIPGSVGGALYMNAGAYGGEISDVLQDTLVLTSEGELLRLSKEELELGYRTSVIGRKQYIVLEATFKLVHADVEPIQKKMEELTYLRESKQPLEYPSCGSVFKRPPGYFAGQLIQESGLQGTRVGGAEVSTKHAGFIVNVDQATASEYIALIHHVQQTVKERFNVELETEVRIIGEDN</sequence>
<evidence type="ECO:0000256" key="1">
    <source>
        <dbReference type="ARBA" id="ARBA00001974"/>
    </source>
</evidence>
<keyword evidence="12 16" id="KW-0560">Oxidoreductase</keyword>
<dbReference type="Pfam" id="PF01565">
    <property type="entry name" value="FAD_binding_4"/>
    <property type="match status" value="1"/>
</dbReference>
<evidence type="ECO:0000256" key="15">
    <source>
        <dbReference type="ARBA" id="ARBA00048914"/>
    </source>
</evidence>
<dbReference type="InterPro" id="IPR016166">
    <property type="entry name" value="FAD-bd_PCMH"/>
</dbReference>
<keyword evidence="7 16" id="KW-0285">Flavoprotein</keyword>
<dbReference type="PROSITE" id="PS51387">
    <property type="entry name" value="FAD_PCMH"/>
    <property type="match status" value="1"/>
</dbReference>
<keyword evidence="9 16" id="KW-0521">NADP</keyword>
<gene>
    <name evidence="16 18" type="primary">murB</name>
    <name evidence="18" type="ORF">IFO66_08880</name>
</gene>
<feature type="active site" description="Proton donor" evidence="16">
    <location>
        <position position="227"/>
    </location>
</feature>
<evidence type="ECO:0000256" key="11">
    <source>
        <dbReference type="ARBA" id="ARBA00022984"/>
    </source>
</evidence>
<keyword evidence="11 16" id="KW-0573">Peptidoglycan synthesis</keyword>
<dbReference type="EC" id="1.3.1.98" evidence="16"/>
<comment type="subcellular location">
    <subcellularLocation>
        <location evidence="3 16">Cytoplasm</location>
    </subcellularLocation>
</comment>
<evidence type="ECO:0000256" key="4">
    <source>
        <dbReference type="ARBA" id="ARBA00004752"/>
    </source>
</evidence>
<comment type="catalytic activity">
    <reaction evidence="15 16">
        <text>UDP-N-acetyl-alpha-D-muramate + NADP(+) = UDP-N-acetyl-3-O-(1-carboxyvinyl)-alpha-D-glucosamine + NADPH + H(+)</text>
        <dbReference type="Rhea" id="RHEA:12248"/>
        <dbReference type="ChEBI" id="CHEBI:15378"/>
        <dbReference type="ChEBI" id="CHEBI:57783"/>
        <dbReference type="ChEBI" id="CHEBI:58349"/>
        <dbReference type="ChEBI" id="CHEBI:68483"/>
        <dbReference type="ChEBI" id="CHEBI:70757"/>
        <dbReference type="EC" id="1.3.1.98"/>
    </reaction>
</comment>
<evidence type="ECO:0000256" key="6">
    <source>
        <dbReference type="ARBA" id="ARBA00022618"/>
    </source>
</evidence>
<comment type="function">
    <text evidence="2 16">Cell wall formation.</text>
</comment>
<evidence type="ECO:0000313" key="18">
    <source>
        <dbReference type="EMBL" id="MBD8498427.1"/>
    </source>
</evidence>
<keyword evidence="13 16" id="KW-0131">Cell cycle</keyword>
<feature type="domain" description="FAD-binding PCMH-type" evidence="17">
    <location>
        <begin position="34"/>
        <end position="198"/>
    </location>
</feature>
<feature type="active site" evidence="16">
    <location>
        <position position="177"/>
    </location>
</feature>
<organism evidence="18 19">
    <name type="scientific">Paenibacillus arenosi</name>
    <dbReference type="NCBI Taxonomy" id="2774142"/>
    <lineage>
        <taxon>Bacteria</taxon>
        <taxon>Bacillati</taxon>
        <taxon>Bacillota</taxon>
        <taxon>Bacilli</taxon>
        <taxon>Bacillales</taxon>
        <taxon>Paenibacillaceae</taxon>
        <taxon>Paenibacillus</taxon>
    </lineage>
</organism>
<dbReference type="Pfam" id="PF02873">
    <property type="entry name" value="MurB_C"/>
    <property type="match status" value="1"/>
</dbReference>
<evidence type="ECO:0000256" key="10">
    <source>
        <dbReference type="ARBA" id="ARBA00022960"/>
    </source>
</evidence>
<dbReference type="HAMAP" id="MF_00037">
    <property type="entry name" value="MurB"/>
    <property type="match status" value="1"/>
</dbReference>
<evidence type="ECO:0000313" key="19">
    <source>
        <dbReference type="Proteomes" id="UP000634529"/>
    </source>
</evidence>
<proteinExistence type="inferred from homology"/>
<protein>
    <recommendedName>
        <fullName evidence="16">UDP-N-acetylenolpyruvoylglucosamine reductase</fullName>
        <ecNumber evidence="16">1.3.1.98</ecNumber>
    </recommendedName>
    <alternativeName>
        <fullName evidence="16">UDP-N-acetylmuramate dehydrogenase</fullName>
    </alternativeName>
</protein>
<reference evidence="18 19" key="1">
    <citation type="submission" date="2020-09" db="EMBL/GenBank/DDBJ databases">
        <title>Paenibacillus sp. CAU 1523 isolated from sand of Haeundae Beach.</title>
        <authorList>
            <person name="Kim W."/>
        </authorList>
    </citation>
    <scope>NUCLEOTIDE SEQUENCE [LARGE SCALE GENOMIC DNA]</scope>
    <source>
        <strain evidence="18 19">CAU 1523</strain>
    </source>
</reference>
<feature type="active site" evidence="16">
    <location>
        <position position="297"/>
    </location>
</feature>
<evidence type="ECO:0000256" key="13">
    <source>
        <dbReference type="ARBA" id="ARBA00023306"/>
    </source>
</evidence>
<keyword evidence="6 16" id="KW-0132">Cell division</keyword>
<dbReference type="SUPFAM" id="SSF56176">
    <property type="entry name" value="FAD-binding/transporter-associated domain-like"/>
    <property type="match status" value="1"/>
</dbReference>
<keyword evidence="5 16" id="KW-0963">Cytoplasm</keyword>
<dbReference type="InterPro" id="IPR011601">
    <property type="entry name" value="MurB_C"/>
</dbReference>
<dbReference type="EMBL" id="JACYTN010000004">
    <property type="protein sequence ID" value="MBD8498427.1"/>
    <property type="molecule type" value="Genomic_DNA"/>
</dbReference>
<dbReference type="Gene3D" id="3.30.465.10">
    <property type="match status" value="1"/>
</dbReference>
<accession>A0ABR9AYZ4</accession>
<dbReference type="RefSeq" id="WP_192024810.1">
    <property type="nucleotide sequence ID" value="NZ_JACYTN010000004.1"/>
</dbReference>
<evidence type="ECO:0000259" key="17">
    <source>
        <dbReference type="PROSITE" id="PS51387"/>
    </source>
</evidence>